<dbReference type="RefSeq" id="XP_040700694.1">
    <property type="nucleotide sequence ID" value="XM_040847380.1"/>
</dbReference>
<dbReference type="InterPro" id="IPR000845">
    <property type="entry name" value="Nucleoside_phosphorylase_d"/>
</dbReference>
<feature type="compositionally biased region" description="Low complexity" evidence="1">
    <location>
        <begin position="605"/>
        <end position="616"/>
    </location>
</feature>
<dbReference type="PANTHER" id="PTHR46082:SF11">
    <property type="entry name" value="AAA+ ATPASE DOMAIN-CONTAINING PROTEIN-RELATED"/>
    <property type="match status" value="1"/>
</dbReference>
<gene>
    <name evidence="3" type="ORF">ASPSYDRAFT_47163</name>
</gene>
<dbReference type="GO" id="GO:0003824">
    <property type="term" value="F:catalytic activity"/>
    <property type="evidence" value="ECO:0007669"/>
    <property type="project" value="InterPro"/>
</dbReference>
<keyword evidence="4" id="KW-1185">Reference proteome</keyword>
<feature type="compositionally biased region" description="Pro residues" evidence="1">
    <location>
        <begin position="513"/>
        <end position="529"/>
    </location>
</feature>
<name>A0A1L9TBS9_9EURO</name>
<dbReference type="PANTHER" id="PTHR46082">
    <property type="entry name" value="ATP/GTP-BINDING PROTEIN-RELATED"/>
    <property type="match status" value="1"/>
</dbReference>
<dbReference type="Gene3D" id="3.40.50.1580">
    <property type="entry name" value="Nucleoside phosphorylase domain"/>
    <property type="match status" value="1"/>
</dbReference>
<dbReference type="Pfam" id="PF01048">
    <property type="entry name" value="PNP_UDP_1"/>
    <property type="match status" value="1"/>
</dbReference>
<organism evidence="3 4">
    <name type="scientific">Aspergillus sydowii CBS 593.65</name>
    <dbReference type="NCBI Taxonomy" id="1036612"/>
    <lineage>
        <taxon>Eukaryota</taxon>
        <taxon>Fungi</taxon>
        <taxon>Dikarya</taxon>
        <taxon>Ascomycota</taxon>
        <taxon>Pezizomycotina</taxon>
        <taxon>Eurotiomycetes</taxon>
        <taxon>Eurotiomycetidae</taxon>
        <taxon>Eurotiales</taxon>
        <taxon>Aspergillaceae</taxon>
        <taxon>Aspergillus</taxon>
        <taxon>Aspergillus subgen. Nidulantes</taxon>
    </lineage>
</organism>
<evidence type="ECO:0000256" key="1">
    <source>
        <dbReference type="SAM" id="MobiDB-lite"/>
    </source>
</evidence>
<sequence length="734" mass="80671">MTRSPLPPDSHYFSRLKTARYTVGWICVLPVEFSAARRLLDEEYEANNMIFGAGDENSYVLGRSGKHNVVLNCPAAGSYGELRAAKIAEHMKSSFPWIRFVLLVGIGGGVPSSKHDIRLGDVVAGTSVVPLDEGAFTDFGFDIAVKSLLPPLVLRTAVTSLEYHLESNSLAQRIEEVATNAVRGRPVYARPKIDRLYISRYLHDEDCDCLRSRPELDTKITERADRQEALVLTHSGLIGSGNSVIKDARRRDELSKRRKVLCVEMEAAGVMEFTSCLPIRGISDYADGHKNDNWQPYAALAAAVYAKELLNVMSAAEIDRCVLDVAGNVLESFINGALGTASSHSAESSPQSAQYVMDGLMERLEFLEKLLKDPTEKLEDRSQAEPEDFQKVQALHACLTPVQKEFECLSAKVDQKARATPDYVTRAEWEQLEDQVKENTSRIESLSSTTQNTLHTTARLMEDLGGHLDNKDLNLAATLLNTAKEYTGHLTGLHKGLKLRARGTRDSQTNSPSPSPSRGPWEPSQPPGPEAQSPAPSSGSKHWRSRLKGMTGTGSRSPAPPEEKRPKIPPYSSASATQKRVTGPRSLHPEGYDSPHRSRTPQPPRCQQRVPPRTQTGGSDIGPHGGLDPENPDSPIRINASQPTSIPRPPSPRAQTEGSDIGPPRRIVQCREWHNLHSQHTTPESDLSGATLSSHNLPEQLNGNSGEPEYTPPSVKDIRAKFEKQGARFLSSRK</sequence>
<dbReference type="STRING" id="1036612.A0A1L9TBS9"/>
<feature type="compositionally biased region" description="Basic and acidic residues" evidence="1">
    <location>
        <begin position="587"/>
        <end position="596"/>
    </location>
</feature>
<feature type="domain" description="Nucleoside phosphorylase" evidence="2">
    <location>
        <begin position="24"/>
        <end position="294"/>
    </location>
</feature>
<dbReference type="InterPro" id="IPR053137">
    <property type="entry name" value="NLR-like"/>
</dbReference>
<dbReference type="SUPFAM" id="SSF53167">
    <property type="entry name" value="Purine and uridine phosphorylases"/>
    <property type="match status" value="1"/>
</dbReference>
<reference evidence="4" key="1">
    <citation type="journal article" date="2017" name="Genome Biol.">
        <title>Comparative genomics reveals high biological diversity and specific adaptations in the industrially and medically important fungal genus Aspergillus.</title>
        <authorList>
            <person name="de Vries R.P."/>
            <person name="Riley R."/>
            <person name="Wiebenga A."/>
            <person name="Aguilar-Osorio G."/>
            <person name="Amillis S."/>
            <person name="Uchima C.A."/>
            <person name="Anderluh G."/>
            <person name="Asadollahi M."/>
            <person name="Askin M."/>
            <person name="Barry K."/>
            <person name="Battaglia E."/>
            <person name="Bayram O."/>
            <person name="Benocci T."/>
            <person name="Braus-Stromeyer S.A."/>
            <person name="Caldana C."/>
            <person name="Canovas D."/>
            <person name="Cerqueira G.C."/>
            <person name="Chen F."/>
            <person name="Chen W."/>
            <person name="Choi C."/>
            <person name="Clum A."/>
            <person name="Dos Santos R.A."/>
            <person name="Damasio A.R."/>
            <person name="Diallinas G."/>
            <person name="Emri T."/>
            <person name="Fekete E."/>
            <person name="Flipphi M."/>
            <person name="Freyberg S."/>
            <person name="Gallo A."/>
            <person name="Gournas C."/>
            <person name="Habgood R."/>
            <person name="Hainaut M."/>
            <person name="Harispe M.L."/>
            <person name="Henrissat B."/>
            <person name="Hilden K.S."/>
            <person name="Hope R."/>
            <person name="Hossain A."/>
            <person name="Karabika E."/>
            <person name="Karaffa L."/>
            <person name="Karanyi Z."/>
            <person name="Krasevec N."/>
            <person name="Kuo A."/>
            <person name="Kusch H."/>
            <person name="LaButti K."/>
            <person name="Lagendijk E.L."/>
            <person name="Lapidus A."/>
            <person name="Levasseur A."/>
            <person name="Lindquist E."/>
            <person name="Lipzen A."/>
            <person name="Logrieco A.F."/>
            <person name="MacCabe A."/>
            <person name="Maekelae M.R."/>
            <person name="Malavazi I."/>
            <person name="Melin P."/>
            <person name="Meyer V."/>
            <person name="Mielnichuk N."/>
            <person name="Miskei M."/>
            <person name="Molnar A.P."/>
            <person name="Mule G."/>
            <person name="Ngan C.Y."/>
            <person name="Orejas M."/>
            <person name="Orosz E."/>
            <person name="Ouedraogo J.P."/>
            <person name="Overkamp K.M."/>
            <person name="Park H.-S."/>
            <person name="Perrone G."/>
            <person name="Piumi F."/>
            <person name="Punt P.J."/>
            <person name="Ram A.F."/>
            <person name="Ramon A."/>
            <person name="Rauscher S."/>
            <person name="Record E."/>
            <person name="Riano-Pachon D.M."/>
            <person name="Robert V."/>
            <person name="Roehrig J."/>
            <person name="Ruller R."/>
            <person name="Salamov A."/>
            <person name="Salih N.S."/>
            <person name="Samson R.A."/>
            <person name="Sandor E."/>
            <person name="Sanguinetti M."/>
            <person name="Schuetze T."/>
            <person name="Sepcic K."/>
            <person name="Shelest E."/>
            <person name="Sherlock G."/>
            <person name="Sophianopoulou V."/>
            <person name="Squina F.M."/>
            <person name="Sun H."/>
            <person name="Susca A."/>
            <person name="Todd R.B."/>
            <person name="Tsang A."/>
            <person name="Unkles S.E."/>
            <person name="van de Wiele N."/>
            <person name="van Rossen-Uffink D."/>
            <person name="Oliveira J.V."/>
            <person name="Vesth T.C."/>
            <person name="Visser J."/>
            <person name="Yu J.-H."/>
            <person name="Zhou M."/>
            <person name="Andersen M.R."/>
            <person name="Archer D.B."/>
            <person name="Baker S.E."/>
            <person name="Benoit I."/>
            <person name="Brakhage A.A."/>
            <person name="Braus G.H."/>
            <person name="Fischer R."/>
            <person name="Frisvad J.C."/>
            <person name="Goldman G.H."/>
            <person name="Houbraken J."/>
            <person name="Oakley B."/>
            <person name="Pocsi I."/>
            <person name="Scazzocchio C."/>
            <person name="Seiboth B."/>
            <person name="vanKuyk P.A."/>
            <person name="Wortman J."/>
            <person name="Dyer P.S."/>
            <person name="Grigoriev I.V."/>
        </authorList>
    </citation>
    <scope>NUCLEOTIDE SEQUENCE [LARGE SCALE GENOMIC DNA]</scope>
    <source>
        <strain evidence="4">CBS 593.65</strain>
    </source>
</reference>
<feature type="compositionally biased region" description="Polar residues" evidence="1">
    <location>
        <begin position="676"/>
        <end position="705"/>
    </location>
</feature>
<dbReference type="Proteomes" id="UP000184356">
    <property type="component" value="Unassembled WGS sequence"/>
</dbReference>
<dbReference type="VEuPathDB" id="FungiDB:ASPSYDRAFT_47163"/>
<dbReference type="OrthoDB" id="1577640at2759"/>
<dbReference type="EMBL" id="KV878589">
    <property type="protein sequence ID" value="OJJ56888.1"/>
    <property type="molecule type" value="Genomic_DNA"/>
</dbReference>
<dbReference type="AlphaFoldDB" id="A0A1L9TBS9"/>
<dbReference type="GO" id="GO:0009116">
    <property type="term" value="P:nucleoside metabolic process"/>
    <property type="evidence" value="ECO:0007669"/>
    <property type="project" value="InterPro"/>
</dbReference>
<accession>A0A1L9TBS9</accession>
<dbReference type="GeneID" id="63763453"/>
<evidence type="ECO:0000313" key="3">
    <source>
        <dbReference type="EMBL" id="OJJ56888.1"/>
    </source>
</evidence>
<evidence type="ECO:0000313" key="4">
    <source>
        <dbReference type="Proteomes" id="UP000184356"/>
    </source>
</evidence>
<dbReference type="InterPro" id="IPR035994">
    <property type="entry name" value="Nucleoside_phosphorylase_sf"/>
</dbReference>
<proteinExistence type="predicted"/>
<evidence type="ECO:0000259" key="2">
    <source>
        <dbReference type="Pfam" id="PF01048"/>
    </source>
</evidence>
<feature type="region of interest" description="Disordered" evidence="1">
    <location>
        <begin position="498"/>
        <end position="714"/>
    </location>
</feature>
<protein>
    <recommendedName>
        <fullName evidence="2">Nucleoside phosphorylase domain-containing protein</fullName>
    </recommendedName>
</protein>